<dbReference type="PROSITE" id="PS51471">
    <property type="entry name" value="FE2OG_OXY"/>
    <property type="match status" value="1"/>
</dbReference>
<organism evidence="3 4">
    <name type="scientific">Somion occarium</name>
    <dbReference type="NCBI Taxonomy" id="3059160"/>
    <lineage>
        <taxon>Eukaryota</taxon>
        <taxon>Fungi</taxon>
        <taxon>Dikarya</taxon>
        <taxon>Basidiomycota</taxon>
        <taxon>Agaricomycotina</taxon>
        <taxon>Agaricomycetes</taxon>
        <taxon>Polyporales</taxon>
        <taxon>Cerrenaceae</taxon>
        <taxon>Somion</taxon>
    </lineage>
</organism>
<evidence type="ECO:0000313" key="3">
    <source>
        <dbReference type="EMBL" id="CAL1705691.1"/>
    </source>
</evidence>
<keyword evidence="1" id="KW-0560">Oxidoreductase</keyword>
<dbReference type="PANTHER" id="PTHR33099:SF14">
    <property type="entry name" value="PROLYL 4-HYDROXYLASE ALPHA SUBUNIT FE(2+) 2OG DIOXYGENASE DOMAIN-CONTAINING PROTEIN"/>
    <property type="match status" value="1"/>
</dbReference>
<accession>A0ABP1DCU8</accession>
<keyword evidence="4" id="KW-1185">Reference proteome</keyword>
<dbReference type="Proteomes" id="UP001497453">
    <property type="component" value="Chromosome 3"/>
</dbReference>
<feature type="domain" description="Fe2OG dioxygenase" evidence="2">
    <location>
        <begin position="124"/>
        <end position="225"/>
    </location>
</feature>
<protein>
    <recommendedName>
        <fullName evidence="2">Fe2OG dioxygenase domain-containing protein</fullName>
    </recommendedName>
</protein>
<dbReference type="EMBL" id="OZ037946">
    <property type="protein sequence ID" value="CAL1705691.1"/>
    <property type="molecule type" value="Genomic_DNA"/>
</dbReference>
<evidence type="ECO:0000256" key="1">
    <source>
        <dbReference type="RuleBase" id="RU003682"/>
    </source>
</evidence>
<keyword evidence="1" id="KW-0408">Iron</keyword>
<dbReference type="Gene3D" id="2.60.120.620">
    <property type="entry name" value="q2cbj1_9rhob like domain"/>
    <property type="match status" value="1"/>
</dbReference>
<dbReference type="Pfam" id="PF13640">
    <property type="entry name" value="2OG-FeII_Oxy_3"/>
    <property type="match status" value="1"/>
</dbReference>
<sequence>MSSPLPSLEQLESLKSAIVKKRPYCSGTLRLPAENYLLFFAKGEDGHRLDFTNPDKVVLEELAQACDIATFGVNQQDTLDESYRKAGKLDSQYFAPKFDLQRSGLVGLIQDDLLEGPRASNEIRAELYKLNVYGPGSFFKAHKDTPRSEKMFGSLVLILPTPHEGGSLVLRDNGNEWTFDSAKAVNGTDGPEIGYVIFYSDVEHEVTEVKSGYRVTLTYNLYFESPTAETKHKSLHGHGQKLKEAFQNLLAETTFLPDGGNLGFGLHRQYPINLKEKSLQYLLECLKGSDATLYRVCQELGLSAQFNLVYEERDESGAVLCNTLPVELEGAYVEMNLLTLIREEHGGKMIERIDDYYDDDDSEEGGVDMEVFWVTELSKLTKVKNNYIAYGNEPSIGYIYGYGCLVVKVGPFGKRETV</sequence>
<gene>
    <name evidence="3" type="ORF">GFSPODELE1_LOCUS5535</name>
</gene>
<reference evidence="4" key="1">
    <citation type="submission" date="2024-04" db="EMBL/GenBank/DDBJ databases">
        <authorList>
            <person name="Shaw F."/>
            <person name="Minotto A."/>
        </authorList>
    </citation>
    <scope>NUCLEOTIDE SEQUENCE [LARGE SCALE GENOMIC DNA]</scope>
</reference>
<name>A0ABP1DCU8_9APHY</name>
<evidence type="ECO:0000313" key="4">
    <source>
        <dbReference type="Proteomes" id="UP001497453"/>
    </source>
</evidence>
<keyword evidence="1" id="KW-0479">Metal-binding</keyword>
<evidence type="ECO:0000259" key="2">
    <source>
        <dbReference type="PROSITE" id="PS51471"/>
    </source>
</evidence>
<dbReference type="InterPro" id="IPR005123">
    <property type="entry name" value="Oxoglu/Fe-dep_dioxygenase_dom"/>
</dbReference>
<dbReference type="InterPro" id="IPR044862">
    <property type="entry name" value="Pro_4_hyd_alph_FE2OG_OXY"/>
</dbReference>
<comment type="similarity">
    <text evidence="1">Belongs to the iron/ascorbate-dependent oxidoreductase family.</text>
</comment>
<proteinExistence type="inferred from homology"/>
<dbReference type="PANTHER" id="PTHR33099">
    <property type="entry name" value="FE2OG DIOXYGENASE DOMAIN-CONTAINING PROTEIN"/>
    <property type="match status" value="1"/>
</dbReference>